<evidence type="ECO:0000259" key="1">
    <source>
        <dbReference type="Pfam" id="PF14062"/>
    </source>
</evidence>
<sequence>MNYDEAILKIRELGTNGCNYDVSTDDVLAKLDEWSLKIKFEVLEVTQDSVTIHFQTLPKDTAKFAEEIYQFCPDTVDQHFGCFDEMIESFTEADEDIPEDVYQLIEGVDFSDENYGLILLERALKIDGHVQLWWD</sequence>
<dbReference type="EMBL" id="DSRU01000129">
    <property type="protein sequence ID" value="HFM97951.1"/>
    <property type="molecule type" value="Genomic_DNA"/>
</dbReference>
<comment type="caution">
    <text evidence="2">The sequence shown here is derived from an EMBL/GenBank/DDBJ whole genome shotgun (WGS) entry which is preliminary data.</text>
</comment>
<dbReference type="Pfam" id="PF14062">
    <property type="entry name" value="DUF4253"/>
    <property type="match status" value="1"/>
</dbReference>
<protein>
    <submittedName>
        <fullName evidence="2">DUF4253 domain-containing protein</fullName>
    </submittedName>
</protein>
<dbReference type="InterPro" id="IPR025349">
    <property type="entry name" value="DUF4253"/>
</dbReference>
<feature type="domain" description="DUF4253" evidence="1">
    <location>
        <begin position="11"/>
        <end position="135"/>
    </location>
</feature>
<gene>
    <name evidence="2" type="ORF">ENR64_09325</name>
</gene>
<dbReference type="AlphaFoldDB" id="A0A7C3KEB3"/>
<proteinExistence type="predicted"/>
<evidence type="ECO:0000313" key="2">
    <source>
        <dbReference type="EMBL" id="HFM97951.1"/>
    </source>
</evidence>
<accession>A0A7C3KEB3</accession>
<reference evidence="2" key="1">
    <citation type="journal article" date="2020" name="mSystems">
        <title>Genome- and Community-Level Interaction Insights into Carbon Utilization and Element Cycling Functions of Hydrothermarchaeota in Hydrothermal Sediment.</title>
        <authorList>
            <person name="Zhou Z."/>
            <person name="Liu Y."/>
            <person name="Xu W."/>
            <person name="Pan J."/>
            <person name="Luo Z.H."/>
            <person name="Li M."/>
        </authorList>
    </citation>
    <scope>NUCLEOTIDE SEQUENCE [LARGE SCALE GENOMIC DNA]</scope>
    <source>
        <strain evidence="2">SpSt-418</strain>
    </source>
</reference>
<organism evidence="2">
    <name type="scientific">Oscillatoriales cyanobacterium SpSt-418</name>
    <dbReference type="NCBI Taxonomy" id="2282169"/>
    <lineage>
        <taxon>Bacteria</taxon>
        <taxon>Bacillati</taxon>
        <taxon>Cyanobacteriota</taxon>
        <taxon>Cyanophyceae</taxon>
        <taxon>Oscillatoriophycideae</taxon>
        <taxon>Oscillatoriales</taxon>
    </lineage>
</organism>
<name>A0A7C3KEB3_9CYAN</name>